<feature type="region of interest" description="Disordered" evidence="4">
    <location>
        <begin position="211"/>
        <end position="247"/>
    </location>
</feature>
<dbReference type="PANTHER" id="PTHR48111">
    <property type="entry name" value="REGULATOR OF RPOS"/>
    <property type="match status" value="1"/>
</dbReference>
<evidence type="ECO:0000313" key="7">
    <source>
        <dbReference type="EMBL" id="GMA34507.1"/>
    </source>
</evidence>
<evidence type="ECO:0000256" key="4">
    <source>
        <dbReference type="SAM" id="MobiDB-lite"/>
    </source>
</evidence>
<evidence type="ECO:0000256" key="3">
    <source>
        <dbReference type="PROSITE-ProRule" id="PRU01091"/>
    </source>
</evidence>
<dbReference type="InterPro" id="IPR001789">
    <property type="entry name" value="Sig_transdc_resp-reg_receiver"/>
</dbReference>
<dbReference type="CDD" id="cd00383">
    <property type="entry name" value="trans_reg_C"/>
    <property type="match status" value="1"/>
</dbReference>
<keyword evidence="2" id="KW-0597">Phosphoprotein</keyword>
<feature type="domain" description="Response regulatory" evidence="5">
    <location>
        <begin position="8"/>
        <end position="121"/>
    </location>
</feature>
<gene>
    <name evidence="7" type="ORF">GCM10025876_07110</name>
</gene>
<dbReference type="SMART" id="SM00448">
    <property type="entry name" value="REC"/>
    <property type="match status" value="1"/>
</dbReference>
<dbReference type="InterPro" id="IPR036388">
    <property type="entry name" value="WH-like_DNA-bd_sf"/>
</dbReference>
<sequence>MSDGQGNRVLVVDDDEGLARALAINLRAHGWEVTTAATGAHALDAAASSRPDVVVLDLGLPDMSGLDVLAGIRGWSRVPIVVLSARQMNEDKIDALDAGADDYVTKPFAMNELLARLRAAVRRAQPADAEEDSAVVEAGALRIDLARRTVARHGDEVRLTPTEWALLEVLVRHRGRMVGRAQLLHEVWGPGYDAETNYLRVYTAQLRRKARGRSWGAGAPPHASGRRVSLRGVTQRERTPATMRSTT</sequence>
<dbReference type="Gene3D" id="6.10.250.690">
    <property type="match status" value="1"/>
</dbReference>
<feature type="DNA-binding region" description="OmpR/PhoB-type" evidence="3">
    <location>
        <begin position="133"/>
        <end position="239"/>
    </location>
</feature>
<reference evidence="8" key="1">
    <citation type="journal article" date="2019" name="Int. J. Syst. Evol. Microbiol.">
        <title>The Global Catalogue of Microorganisms (GCM) 10K type strain sequencing project: providing services to taxonomists for standard genome sequencing and annotation.</title>
        <authorList>
            <consortium name="The Broad Institute Genomics Platform"/>
            <consortium name="The Broad Institute Genome Sequencing Center for Infectious Disease"/>
            <person name="Wu L."/>
            <person name="Ma J."/>
        </authorList>
    </citation>
    <scope>NUCLEOTIDE SEQUENCE [LARGE SCALE GENOMIC DNA]</scope>
    <source>
        <strain evidence="8">NBRC 112299</strain>
    </source>
</reference>
<dbReference type="InterPro" id="IPR039420">
    <property type="entry name" value="WalR-like"/>
</dbReference>
<dbReference type="InterPro" id="IPR001867">
    <property type="entry name" value="OmpR/PhoB-type_DNA-bd"/>
</dbReference>
<evidence type="ECO:0000256" key="1">
    <source>
        <dbReference type="ARBA" id="ARBA00023125"/>
    </source>
</evidence>
<comment type="caution">
    <text evidence="7">The sequence shown here is derived from an EMBL/GenBank/DDBJ whole genome shotgun (WGS) entry which is preliminary data.</text>
</comment>
<accession>A0ABQ6IBY7</accession>
<organism evidence="7 8">
    <name type="scientific">Demequina litorisediminis</name>
    <dbReference type="NCBI Taxonomy" id="1849022"/>
    <lineage>
        <taxon>Bacteria</taxon>
        <taxon>Bacillati</taxon>
        <taxon>Actinomycetota</taxon>
        <taxon>Actinomycetes</taxon>
        <taxon>Micrococcales</taxon>
        <taxon>Demequinaceae</taxon>
        <taxon>Demequina</taxon>
    </lineage>
</organism>
<dbReference type="SUPFAM" id="SSF52172">
    <property type="entry name" value="CheY-like"/>
    <property type="match status" value="1"/>
</dbReference>
<evidence type="ECO:0000259" key="5">
    <source>
        <dbReference type="PROSITE" id="PS50110"/>
    </source>
</evidence>
<keyword evidence="8" id="KW-1185">Reference proteome</keyword>
<dbReference type="Gene3D" id="3.40.50.2300">
    <property type="match status" value="1"/>
</dbReference>
<dbReference type="PANTHER" id="PTHR48111:SF50">
    <property type="entry name" value="KDP OPERON TRANSCRIPTIONAL REGULATORY PROTEIN KDPE"/>
    <property type="match status" value="1"/>
</dbReference>
<keyword evidence="1 3" id="KW-0238">DNA-binding</keyword>
<dbReference type="GO" id="GO:0003677">
    <property type="term" value="F:DNA binding"/>
    <property type="evidence" value="ECO:0007669"/>
    <property type="project" value="UniProtKB-KW"/>
</dbReference>
<dbReference type="CDD" id="cd17620">
    <property type="entry name" value="REC_OmpR_KdpE-like"/>
    <property type="match status" value="1"/>
</dbReference>
<feature type="modified residue" description="4-aspartylphosphate" evidence="2">
    <location>
        <position position="57"/>
    </location>
</feature>
<feature type="domain" description="OmpR/PhoB-type" evidence="6">
    <location>
        <begin position="133"/>
        <end position="239"/>
    </location>
</feature>
<proteinExistence type="predicted"/>
<dbReference type="SMART" id="SM00862">
    <property type="entry name" value="Trans_reg_C"/>
    <property type="match status" value="1"/>
</dbReference>
<dbReference type="InterPro" id="IPR011006">
    <property type="entry name" value="CheY-like_superfamily"/>
</dbReference>
<dbReference type="PROSITE" id="PS51755">
    <property type="entry name" value="OMPR_PHOB"/>
    <property type="match status" value="1"/>
</dbReference>
<evidence type="ECO:0000259" key="6">
    <source>
        <dbReference type="PROSITE" id="PS51755"/>
    </source>
</evidence>
<dbReference type="Pfam" id="PF00072">
    <property type="entry name" value="Response_reg"/>
    <property type="match status" value="1"/>
</dbReference>
<evidence type="ECO:0000313" key="8">
    <source>
        <dbReference type="Proteomes" id="UP001157125"/>
    </source>
</evidence>
<dbReference type="Gene3D" id="1.10.10.10">
    <property type="entry name" value="Winged helix-like DNA-binding domain superfamily/Winged helix DNA-binding domain"/>
    <property type="match status" value="1"/>
</dbReference>
<dbReference type="Pfam" id="PF00486">
    <property type="entry name" value="Trans_reg_C"/>
    <property type="match status" value="1"/>
</dbReference>
<name>A0ABQ6IBY7_9MICO</name>
<evidence type="ECO:0000256" key="2">
    <source>
        <dbReference type="PROSITE-ProRule" id="PRU00169"/>
    </source>
</evidence>
<dbReference type="Proteomes" id="UP001157125">
    <property type="component" value="Unassembled WGS sequence"/>
</dbReference>
<dbReference type="EMBL" id="BSUN01000001">
    <property type="protein sequence ID" value="GMA34507.1"/>
    <property type="molecule type" value="Genomic_DNA"/>
</dbReference>
<dbReference type="PROSITE" id="PS50110">
    <property type="entry name" value="RESPONSE_REGULATORY"/>
    <property type="match status" value="1"/>
</dbReference>
<protein>
    <submittedName>
        <fullName evidence="7">DNA-binding response regulator</fullName>
    </submittedName>
</protein>